<accession>A0ACB8RVP4</accession>
<name>A0ACB8RVP4_9AGAM</name>
<reference evidence="1" key="1">
    <citation type="submission" date="2021-02" db="EMBL/GenBank/DDBJ databases">
        <authorList>
            <consortium name="DOE Joint Genome Institute"/>
            <person name="Ahrendt S."/>
            <person name="Looney B.P."/>
            <person name="Miyauchi S."/>
            <person name="Morin E."/>
            <person name="Drula E."/>
            <person name="Courty P.E."/>
            <person name="Chicoki N."/>
            <person name="Fauchery L."/>
            <person name="Kohler A."/>
            <person name="Kuo A."/>
            <person name="Labutti K."/>
            <person name="Pangilinan J."/>
            <person name="Lipzen A."/>
            <person name="Riley R."/>
            <person name="Andreopoulos W."/>
            <person name="He G."/>
            <person name="Johnson J."/>
            <person name="Barry K.W."/>
            <person name="Grigoriev I.V."/>
            <person name="Nagy L."/>
            <person name="Hibbett D."/>
            <person name="Henrissat B."/>
            <person name="Matheny P.B."/>
            <person name="Labbe J."/>
            <person name="Martin F."/>
        </authorList>
    </citation>
    <scope>NUCLEOTIDE SEQUENCE</scope>
    <source>
        <strain evidence="1">FP105234-sp</strain>
    </source>
</reference>
<evidence type="ECO:0000313" key="2">
    <source>
        <dbReference type="Proteomes" id="UP000814033"/>
    </source>
</evidence>
<protein>
    <submittedName>
        <fullName evidence="1">Uncharacterized protein</fullName>
    </submittedName>
</protein>
<reference evidence="1" key="2">
    <citation type="journal article" date="2022" name="New Phytol.">
        <title>Evolutionary transition to the ectomycorrhizal habit in the genomes of a hyperdiverse lineage of mushroom-forming fungi.</title>
        <authorList>
            <person name="Looney B."/>
            <person name="Miyauchi S."/>
            <person name="Morin E."/>
            <person name="Drula E."/>
            <person name="Courty P.E."/>
            <person name="Kohler A."/>
            <person name="Kuo A."/>
            <person name="LaButti K."/>
            <person name="Pangilinan J."/>
            <person name="Lipzen A."/>
            <person name="Riley R."/>
            <person name="Andreopoulos W."/>
            <person name="He G."/>
            <person name="Johnson J."/>
            <person name="Nolan M."/>
            <person name="Tritt A."/>
            <person name="Barry K.W."/>
            <person name="Grigoriev I.V."/>
            <person name="Nagy L.G."/>
            <person name="Hibbett D."/>
            <person name="Henrissat B."/>
            <person name="Matheny P.B."/>
            <person name="Labbe J."/>
            <person name="Martin F.M."/>
        </authorList>
    </citation>
    <scope>NUCLEOTIDE SEQUENCE</scope>
    <source>
        <strain evidence="1">FP105234-sp</strain>
    </source>
</reference>
<keyword evidence="2" id="KW-1185">Reference proteome</keyword>
<evidence type="ECO:0000313" key="1">
    <source>
        <dbReference type="EMBL" id="KAI0048238.1"/>
    </source>
</evidence>
<dbReference type="Proteomes" id="UP000814033">
    <property type="component" value="Unassembled WGS sequence"/>
</dbReference>
<gene>
    <name evidence="1" type="ORF">FA95DRAFT_1517881</name>
</gene>
<organism evidence="1 2">
    <name type="scientific">Auriscalpium vulgare</name>
    <dbReference type="NCBI Taxonomy" id="40419"/>
    <lineage>
        <taxon>Eukaryota</taxon>
        <taxon>Fungi</taxon>
        <taxon>Dikarya</taxon>
        <taxon>Basidiomycota</taxon>
        <taxon>Agaricomycotina</taxon>
        <taxon>Agaricomycetes</taxon>
        <taxon>Russulales</taxon>
        <taxon>Auriscalpiaceae</taxon>
        <taxon>Auriscalpium</taxon>
    </lineage>
</organism>
<comment type="caution">
    <text evidence="1">The sequence shown here is derived from an EMBL/GenBank/DDBJ whole genome shotgun (WGS) entry which is preliminary data.</text>
</comment>
<sequence length="150" mass="15785">MHGRPSRLRNSVTVDIVNVGVRPAGPDSICLSGANTQTSSRGHGRLSSSSPTMQPSLVRRQLGGLVPPKIASPTLLSAGQGADLSPLVDFYSKLPKGSAPAPSVRGIKARFFTGKNASASPIVITALALFGLGYTIDYQMHLKHHKNHAH</sequence>
<proteinExistence type="predicted"/>
<dbReference type="EMBL" id="MU275890">
    <property type="protein sequence ID" value="KAI0048238.1"/>
    <property type="molecule type" value="Genomic_DNA"/>
</dbReference>